<dbReference type="InterPro" id="IPR010016">
    <property type="entry name" value="PxpB"/>
</dbReference>
<dbReference type="PANTHER" id="PTHR34698">
    <property type="entry name" value="5-OXOPROLINASE SUBUNIT B"/>
    <property type="match status" value="1"/>
</dbReference>
<dbReference type="InterPro" id="IPR029000">
    <property type="entry name" value="Cyclophilin-like_dom_sf"/>
</dbReference>
<dbReference type="EMBL" id="CABFPH010000017">
    <property type="protein sequence ID" value="VUD71129.1"/>
    <property type="molecule type" value="Genomic_DNA"/>
</dbReference>
<dbReference type="GO" id="GO:0016787">
    <property type="term" value="F:hydrolase activity"/>
    <property type="evidence" value="ECO:0007669"/>
    <property type="project" value="UniProtKB-KW"/>
</dbReference>
<evidence type="ECO:0000256" key="1">
    <source>
        <dbReference type="ARBA" id="ARBA00022741"/>
    </source>
</evidence>
<feature type="domain" description="Carboxyltransferase" evidence="4">
    <location>
        <begin position="12"/>
        <end position="212"/>
    </location>
</feature>
<keyword evidence="1" id="KW-0547">Nucleotide-binding</keyword>
<dbReference type="SMART" id="SM00796">
    <property type="entry name" value="AHS1"/>
    <property type="match status" value="1"/>
</dbReference>
<dbReference type="Gene3D" id="2.40.100.10">
    <property type="entry name" value="Cyclophilin-like"/>
    <property type="match status" value="1"/>
</dbReference>
<dbReference type="RefSeq" id="WP_244612631.1">
    <property type="nucleotide sequence ID" value="NZ_CABFPH010000017.1"/>
</dbReference>
<dbReference type="InterPro" id="IPR003833">
    <property type="entry name" value="CT_C_D"/>
</dbReference>
<organism evidence="5 6">
    <name type="scientific">Methylobacterium symbioticum</name>
    <dbReference type="NCBI Taxonomy" id="2584084"/>
    <lineage>
        <taxon>Bacteria</taxon>
        <taxon>Pseudomonadati</taxon>
        <taxon>Pseudomonadota</taxon>
        <taxon>Alphaproteobacteria</taxon>
        <taxon>Hyphomicrobiales</taxon>
        <taxon>Methylobacteriaceae</taxon>
        <taxon>Methylobacterium</taxon>
    </lineage>
</organism>
<dbReference type="SUPFAM" id="SSF160467">
    <property type="entry name" value="PH0987 N-terminal domain-like"/>
    <property type="match status" value="1"/>
</dbReference>
<sequence>MAAPDPETDLRPRFLDAGEAALVVEFGARVDPAINDRVLALDAALTAEPPRGLAETVPTYRSLMVHYDPLVLSRAALVAAVEGRLTEPGAARGAGRRWTMPCCYDPAFAEDIAEVAELAGRDVAAVAALHAEAEYRVYMYGFAPGFAYLGGLPEALALPRRPSPRPPHPPGAVMIGGGLAAIGTFPMPTGWYVLARTPERLFVEGRDPAFLIESGDTLRFEPVDADTFSGLERRAAGGEIVARRAS</sequence>
<proteinExistence type="predicted"/>
<keyword evidence="2" id="KW-0378">Hydrolase</keyword>
<evidence type="ECO:0000256" key="2">
    <source>
        <dbReference type="ARBA" id="ARBA00022801"/>
    </source>
</evidence>
<gene>
    <name evidence="5" type="primary">kipI_1</name>
    <name evidence="5" type="ORF">MET9862_01703</name>
</gene>
<reference evidence="5 6" key="1">
    <citation type="submission" date="2019-06" db="EMBL/GenBank/DDBJ databases">
        <authorList>
            <person name="Rodrigo-Torres L."/>
            <person name="Arahal R. D."/>
            <person name="Lucena T."/>
        </authorList>
    </citation>
    <scope>NUCLEOTIDE SEQUENCE [LARGE SCALE GENOMIC DNA]</scope>
    <source>
        <strain evidence="5 6">SB0023/3</strain>
    </source>
</reference>
<evidence type="ECO:0000313" key="6">
    <source>
        <dbReference type="Proteomes" id="UP000410984"/>
    </source>
</evidence>
<protein>
    <submittedName>
        <fullName evidence="5">Kinase A inhibitor</fullName>
    </submittedName>
</protein>
<dbReference type="GO" id="GO:0005524">
    <property type="term" value="F:ATP binding"/>
    <property type="evidence" value="ECO:0007669"/>
    <property type="project" value="UniProtKB-KW"/>
</dbReference>
<evidence type="ECO:0000256" key="3">
    <source>
        <dbReference type="ARBA" id="ARBA00022840"/>
    </source>
</evidence>
<dbReference type="SUPFAM" id="SSF50891">
    <property type="entry name" value="Cyclophilin-like"/>
    <property type="match status" value="1"/>
</dbReference>
<keyword evidence="3" id="KW-0067">ATP-binding</keyword>
<name>A0A509ECD8_9HYPH</name>
<evidence type="ECO:0000313" key="5">
    <source>
        <dbReference type="EMBL" id="VUD71129.1"/>
    </source>
</evidence>
<accession>A0A509ECD8</accession>
<dbReference type="Gene3D" id="3.30.1360.40">
    <property type="match status" value="1"/>
</dbReference>
<dbReference type="Proteomes" id="UP000410984">
    <property type="component" value="Unassembled WGS sequence"/>
</dbReference>
<keyword evidence="6" id="KW-1185">Reference proteome</keyword>
<evidence type="ECO:0000259" key="4">
    <source>
        <dbReference type="SMART" id="SM00796"/>
    </source>
</evidence>
<dbReference type="Pfam" id="PF02682">
    <property type="entry name" value="CT_C_D"/>
    <property type="match status" value="1"/>
</dbReference>
<dbReference type="AlphaFoldDB" id="A0A509ECD8"/>
<dbReference type="PANTHER" id="PTHR34698:SF2">
    <property type="entry name" value="5-OXOPROLINASE SUBUNIT B"/>
    <property type="match status" value="1"/>
</dbReference>